<gene>
    <name evidence="1" type="ORF">FF125_07315</name>
</gene>
<evidence type="ECO:0000313" key="2">
    <source>
        <dbReference type="Proteomes" id="UP000306229"/>
    </source>
</evidence>
<dbReference type="EMBL" id="CP040749">
    <property type="protein sequence ID" value="QCX38248.1"/>
    <property type="molecule type" value="Genomic_DNA"/>
</dbReference>
<evidence type="ECO:0000313" key="1">
    <source>
        <dbReference type="EMBL" id="QCX38248.1"/>
    </source>
</evidence>
<protein>
    <submittedName>
        <fullName evidence="1">DUF1569 domain-containing protein</fullName>
    </submittedName>
</protein>
<accession>A0A5B7TPQ9</accession>
<dbReference type="Proteomes" id="UP000306229">
    <property type="component" value="Chromosome"/>
</dbReference>
<dbReference type="KEGG" id="fbe:FF125_07315"/>
<dbReference type="SUPFAM" id="SSF109854">
    <property type="entry name" value="DinB/YfiT-like putative metalloenzymes"/>
    <property type="match status" value="1"/>
</dbReference>
<dbReference type="Gene3D" id="1.20.120.450">
    <property type="entry name" value="dinb family like domain"/>
    <property type="match status" value="1"/>
</dbReference>
<dbReference type="AlphaFoldDB" id="A0A5B7TPQ9"/>
<organism evidence="1 2">
    <name type="scientific">Aureibaculum algae</name>
    <dbReference type="NCBI Taxonomy" id="2584122"/>
    <lineage>
        <taxon>Bacteria</taxon>
        <taxon>Pseudomonadati</taxon>
        <taxon>Bacteroidota</taxon>
        <taxon>Flavobacteriia</taxon>
        <taxon>Flavobacteriales</taxon>
        <taxon>Flavobacteriaceae</taxon>
        <taxon>Aureibaculum</taxon>
    </lineage>
</organism>
<proteinExistence type="predicted"/>
<dbReference type="RefSeq" id="WP_138949146.1">
    <property type="nucleotide sequence ID" value="NZ_CP040749.1"/>
</dbReference>
<keyword evidence="2" id="KW-1185">Reference proteome</keyword>
<dbReference type="InterPro" id="IPR034660">
    <property type="entry name" value="DinB/YfiT-like"/>
</dbReference>
<sequence>MSILQIELSELEKAIKHSDKLASNVSSSNVAWHIDHSLKVIHNVSMVIIASDPSKYKWKFNKWRFIIFIKGSFPRGKVKAPKHVRPPEIIKLEDLKSQLKEVHKNLTDIEKLPSKSHFEHPIFGQLHLKKTIRFLELHTTHHIKIINDILKAL</sequence>
<reference evidence="1 2" key="1">
    <citation type="submission" date="2019-05" db="EMBL/GenBank/DDBJ databases">
        <title>Algicella ahnfeltiae gen. nov., sp. nov., a novel marine bacterium of the family Flavobacteriaceae isolated from a red alga.</title>
        <authorList>
            <person name="Nedashkovskaya O.I."/>
            <person name="Kukhlevskiy A.D."/>
            <person name="Kim S.-G."/>
            <person name="Zhukova N.V."/>
            <person name="Mikhailov V.V."/>
        </authorList>
    </citation>
    <scope>NUCLEOTIDE SEQUENCE [LARGE SCALE GENOMIC DNA]</scope>
    <source>
        <strain evidence="1 2">10Alg115</strain>
    </source>
</reference>
<dbReference type="OrthoDB" id="981199at2"/>
<name>A0A5B7TPQ9_9FLAO</name>